<comment type="caution">
    <text evidence="1">The sequence shown here is derived from an EMBL/GenBank/DDBJ whole genome shotgun (WGS) entry which is preliminary data.</text>
</comment>
<reference evidence="1 2" key="1">
    <citation type="journal article" date="2013" name="Curr. Biol.">
        <title>The Genome of the Foraminiferan Reticulomyxa filosa.</title>
        <authorList>
            <person name="Glockner G."/>
            <person name="Hulsmann N."/>
            <person name="Schleicher M."/>
            <person name="Noegel A.A."/>
            <person name="Eichinger L."/>
            <person name="Gallinger C."/>
            <person name="Pawlowski J."/>
            <person name="Sierra R."/>
            <person name="Euteneuer U."/>
            <person name="Pillet L."/>
            <person name="Moustafa A."/>
            <person name="Platzer M."/>
            <person name="Groth M."/>
            <person name="Szafranski K."/>
            <person name="Schliwa M."/>
        </authorList>
    </citation>
    <scope>NUCLEOTIDE SEQUENCE [LARGE SCALE GENOMIC DNA]</scope>
</reference>
<evidence type="ECO:0000313" key="2">
    <source>
        <dbReference type="Proteomes" id="UP000023152"/>
    </source>
</evidence>
<name>X6M7K8_RETFI</name>
<proteinExistence type="predicted"/>
<dbReference type="Proteomes" id="UP000023152">
    <property type="component" value="Unassembled WGS sequence"/>
</dbReference>
<keyword evidence="2" id="KW-1185">Reference proteome</keyword>
<feature type="non-terminal residue" evidence="1">
    <location>
        <position position="1"/>
    </location>
</feature>
<dbReference type="AlphaFoldDB" id="X6M7K8"/>
<organism evidence="1 2">
    <name type="scientific">Reticulomyxa filosa</name>
    <dbReference type="NCBI Taxonomy" id="46433"/>
    <lineage>
        <taxon>Eukaryota</taxon>
        <taxon>Sar</taxon>
        <taxon>Rhizaria</taxon>
        <taxon>Retaria</taxon>
        <taxon>Foraminifera</taxon>
        <taxon>Monothalamids</taxon>
        <taxon>Reticulomyxidae</taxon>
        <taxon>Reticulomyxa</taxon>
    </lineage>
</organism>
<accession>X6M7K8</accession>
<evidence type="ECO:0000313" key="1">
    <source>
        <dbReference type="EMBL" id="ETO09020.1"/>
    </source>
</evidence>
<protein>
    <submittedName>
        <fullName evidence="1">Uncharacterized protein</fullName>
    </submittedName>
</protein>
<gene>
    <name evidence="1" type="ORF">RFI_28365</name>
</gene>
<sequence length="140" mass="16573">IDYLFLVCDMCCLKYFNRYSKVYQRSFGMRMDTFLLFILLLVLQRVLSDNGNYDSNIDGCIHESKRGNIMVELLLVEIQYLVESWKPHYNARIYHLFNKSICSSLNKYLLMMACIKYGSYYFVLNDVEFEKKTGGPYCVV</sequence>
<dbReference type="EMBL" id="ASPP01024431">
    <property type="protein sequence ID" value="ETO09020.1"/>
    <property type="molecule type" value="Genomic_DNA"/>
</dbReference>